<keyword evidence="2" id="KW-1133">Transmembrane helix</keyword>
<dbReference type="AlphaFoldDB" id="A0A0N8PNT4"/>
<evidence type="ECO:0000256" key="1">
    <source>
        <dbReference type="SAM" id="MobiDB-lite"/>
    </source>
</evidence>
<feature type="transmembrane region" description="Helical" evidence="2">
    <location>
        <begin position="219"/>
        <end position="240"/>
    </location>
</feature>
<dbReference type="Proteomes" id="UP000050482">
    <property type="component" value="Unassembled WGS sequence"/>
</dbReference>
<name>A0A0N8PNT4_9BACL</name>
<accession>A0A0N8PNT4</accession>
<feature type="transmembrane region" description="Helical" evidence="2">
    <location>
        <begin position="20"/>
        <end position="41"/>
    </location>
</feature>
<feature type="region of interest" description="Disordered" evidence="1">
    <location>
        <begin position="161"/>
        <end position="181"/>
    </location>
</feature>
<dbReference type="Pfam" id="PF07853">
    <property type="entry name" value="DUF1648"/>
    <property type="match status" value="1"/>
</dbReference>
<reference evidence="4 5" key="1">
    <citation type="submission" date="2015-09" db="EMBL/GenBank/DDBJ databases">
        <title>Draft genome sequence of Alicyclobacillus ferrooxydans DSM 22381.</title>
        <authorList>
            <person name="Hemp J."/>
        </authorList>
    </citation>
    <scope>NUCLEOTIDE SEQUENCE [LARGE SCALE GENOMIC DNA]</scope>
    <source>
        <strain evidence="4 5">TC-34</strain>
    </source>
</reference>
<organism evidence="4 5">
    <name type="scientific">Alicyclobacillus ferrooxydans</name>
    <dbReference type="NCBI Taxonomy" id="471514"/>
    <lineage>
        <taxon>Bacteria</taxon>
        <taxon>Bacillati</taxon>
        <taxon>Bacillota</taxon>
        <taxon>Bacilli</taxon>
        <taxon>Bacillales</taxon>
        <taxon>Alicyclobacillaceae</taxon>
        <taxon>Alicyclobacillus</taxon>
    </lineage>
</organism>
<comment type="caution">
    <text evidence="4">The sequence shown here is derived from an EMBL/GenBank/DDBJ whole genome shotgun (WGS) entry which is preliminary data.</text>
</comment>
<keyword evidence="5" id="KW-1185">Reference proteome</keyword>
<sequence length="323" mass="34560">MGVHSGFHVTFVQALHDSAGALVPGVMGILFIVGGIVAWRLSKPSFRGMLGGTTTAVGLVMILLSLWVPWSVHGTGWSLENGVLSVNSGFGNVTWPIDGIEATYVTNDSGYQPVLRTGGYSGSQLHAGHFRLANGDNVLMFEYGSHPVLLLKYVGPATQSSGAGQSGGTGPGNSTSQASQPEVLLSSPNIGVLKSAIDAARSDRPFPPRTGPKLGFSSGVSPVGLIAAIVVAIAGFAVQLDLRRRYYNRLPDRMASHWNFQGDVDGWMSKRIVMWLGPVMAVVFGALSVVIALVPSSILLQVPFWLLQFLFIVIIRWMYRRNL</sequence>
<evidence type="ECO:0000313" key="5">
    <source>
        <dbReference type="Proteomes" id="UP000050482"/>
    </source>
</evidence>
<keyword evidence="2" id="KW-0812">Transmembrane</keyword>
<protein>
    <recommendedName>
        <fullName evidence="3">DUF1648 domain-containing protein</fullName>
    </recommendedName>
</protein>
<proteinExistence type="predicted"/>
<feature type="transmembrane region" description="Helical" evidence="2">
    <location>
        <begin position="272"/>
        <end position="294"/>
    </location>
</feature>
<feature type="domain" description="DUF1648" evidence="3">
    <location>
        <begin position="246"/>
        <end position="281"/>
    </location>
</feature>
<dbReference type="RefSeq" id="WP_054970480.1">
    <property type="nucleotide sequence ID" value="NZ_LJCO01000077.1"/>
</dbReference>
<evidence type="ECO:0000259" key="3">
    <source>
        <dbReference type="Pfam" id="PF07853"/>
    </source>
</evidence>
<dbReference type="EMBL" id="LJCO01000077">
    <property type="protein sequence ID" value="KPV42413.1"/>
    <property type="molecule type" value="Genomic_DNA"/>
</dbReference>
<evidence type="ECO:0000256" key="2">
    <source>
        <dbReference type="SAM" id="Phobius"/>
    </source>
</evidence>
<feature type="transmembrane region" description="Helical" evidence="2">
    <location>
        <begin position="300"/>
        <end position="319"/>
    </location>
</feature>
<evidence type="ECO:0000313" key="4">
    <source>
        <dbReference type="EMBL" id="KPV42413.1"/>
    </source>
</evidence>
<feature type="transmembrane region" description="Helical" evidence="2">
    <location>
        <begin position="48"/>
        <end position="70"/>
    </location>
</feature>
<keyword evidence="2" id="KW-0472">Membrane</keyword>
<gene>
    <name evidence="4" type="ORF">AN477_17560</name>
</gene>
<dbReference type="InterPro" id="IPR012867">
    <property type="entry name" value="DUF1648"/>
</dbReference>
<dbReference type="PATRIC" id="fig|471514.4.peg.4980"/>